<evidence type="ECO:0000313" key="6">
    <source>
        <dbReference type="EMBL" id="CAH0046821.1"/>
    </source>
</evidence>
<dbReference type="AlphaFoldDB" id="A0A9P0E8U0"/>
<dbReference type="Pfam" id="PF04082">
    <property type="entry name" value="Fungal_trans"/>
    <property type="match status" value="1"/>
</dbReference>
<dbReference type="PROSITE" id="PS50048">
    <property type="entry name" value="ZN2_CY6_FUNGAL_2"/>
    <property type="match status" value="1"/>
</dbReference>
<feature type="transmembrane region" description="Helical" evidence="4">
    <location>
        <begin position="630"/>
        <end position="648"/>
    </location>
</feature>
<dbReference type="InterPro" id="IPR036864">
    <property type="entry name" value="Zn2-C6_fun-type_DNA-bd_sf"/>
</dbReference>
<dbReference type="CDD" id="cd12148">
    <property type="entry name" value="fungal_TF_MHR"/>
    <property type="match status" value="1"/>
</dbReference>
<keyword evidence="4" id="KW-0812">Transmembrane</keyword>
<dbReference type="SUPFAM" id="SSF57701">
    <property type="entry name" value="Zn2/Cys6 DNA-binding domain"/>
    <property type="match status" value="1"/>
</dbReference>
<keyword evidence="7" id="KW-1185">Reference proteome</keyword>
<protein>
    <recommendedName>
        <fullName evidence="5">Zn(2)-C6 fungal-type domain-containing protein</fullName>
    </recommendedName>
</protein>
<reference evidence="6" key="1">
    <citation type="submission" date="2021-10" db="EMBL/GenBank/DDBJ databases">
        <authorList>
            <person name="Piombo E."/>
        </authorList>
    </citation>
    <scope>NUCLEOTIDE SEQUENCE</scope>
</reference>
<dbReference type="SMART" id="SM00906">
    <property type="entry name" value="Fungal_trans"/>
    <property type="match status" value="1"/>
</dbReference>
<dbReference type="InterPro" id="IPR001138">
    <property type="entry name" value="Zn2Cys6_DnaBD"/>
</dbReference>
<dbReference type="GO" id="GO:0000981">
    <property type="term" value="F:DNA-binding transcription factor activity, RNA polymerase II-specific"/>
    <property type="evidence" value="ECO:0007669"/>
    <property type="project" value="InterPro"/>
</dbReference>
<keyword evidence="4" id="KW-0472">Membrane</keyword>
<feature type="compositionally biased region" description="Polar residues" evidence="3">
    <location>
        <begin position="298"/>
        <end position="308"/>
    </location>
</feature>
<evidence type="ECO:0000313" key="7">
    <source>
        <dbReference type="Proteomes" id="UP000775872"/>
    </source>
</evidence>
<dbReference type="PANTHER" id="PTHR47783:SF1">
    <property type="entry name" value="ZN(II)2CYS6 TRANSCRIPTION FACTOR (EUROFUNG)"/>
    <property type="match status" value="1"/>
</dbReference>
<feature type="compositionally biased region" description="Acidic residues" evidence="3">
    <location>
        <begin position="792"/>
        <end position="806"/>
    </location>
</feature>
<feature type="domain" description="Zn(2)-C6 fungal-type" evidence="5">
    <location>
        <begin position="44"/>
        <end position="85"/>
    </location>
</feature>
<dbReference type="CDD" id="cd00067">
    <property type="entry name" value="GAL4"/>
    <property type="match status" value="1"/>
</dbReference>
<evidence type="ECO:0000259" key="5">
    <source>
        <dbReference type="PROSITE" id="PS50048"/>
    </source>
</evidence>
<organism evidence="6 7">
    <name type="scientific">Clonostachys solani</name>
    <dbReference type="NCBI Taxonomy" id="160281"/>
    <lineage>
        <taxon>Eukaryota</taxon>
        <taxon>Fungi</taxon>
        <taxon>Dikarya</taxon>
        <taxon>Ascomycota</taxon>
        <taxon>Pezizomycotina</taxon>
        <taxon>Sordariomycetes</taxon>
        <taxon>Hypocreomycetidae</taxon>
        <taxon>Hypocreales</taxon>
        <taxon>Bionectriaceae</taxon>
        <taxon>Clonostachys</taxon>
    </lineage>
</organism>
<evidence type="ECO:0000256" key="2">
    <source>
        <dbReference type="ARBA" id="ARBA00023242"/>
    </source>
</evidence>
<feature type="compositionally biased region" description="Basic and acidic residues" evidence="3">
    <location>
        <begin position="135"/>
        <end position="161"/>
    </location>
</feature>
<feature type="region of interest" description="Disordered" evidence="3">
    <location>
        <begin position="790"/>
        <end position="812"/>
    </location>
</feature>
<evidence type="ECO:0000256" key="3">
    <source>
        <dbReference type="SAM" id="MobiDB-lite"/>
    </source>
</evidence>
<keyword evidence="4" id="KW-1133">Transmembrane helix</keyword>
<feature type="compositionally biased region" description="Polar residues" evidence="3">
    <location>
        <begin position="123"/>
        <end position="134"/>
    </location>
</feature>
<feature type="region of interest" description="Disordered" evidence="3">
    <location>
        <begin position="91"/>
        <end position="175"/>
    </location>
</feature>
<sequence>MDEQGIRRTRSVSKKGGSFHIWTADDFISEQQVSAKRRAWHSTACQRCRYRKAKCIVSTASSQLPTTLPRPPCQLCQRMNVECVWDTTDKRRRKRNQALPKESTAAQVQRVAGDEEAYHNRDQVVTSEKASSQLHIHDQNETVDERDTSDARSNETQHDNHPGPQPNMGESADVSWWDDGSLDLGSICIPQDFVENANSEYSFELPRNWPSDVQDFTLGLDFIEQSLVGRSPDPVQQSFEAQAMGGDNSVAKSRILRLRCYRRLGPTAAAPGVRRLFVAVQPYPTLPAGQGRDDSKTESSPSGLSISTPRSTLSVYSDLFDSQAQRPHSLILPIILDVFFDHFGGHFPFLQRRVLNYHVQTGEASSFLLNAISALTARFCPLDGPLAILKDRFKSKWRQGAPFLEKAKDQLASLLSIPASDVVAGLVIMAWVEFGDNNEAGMWMYSGMAIRMAQDLGYHRRLEAVADPGQVFRDFSNTTGDLNLTDDQAALHQHKAQLVLFWTAFSLDVYVSLVTGRPTTLQRNEIDAPIPAAEDMNVTQLEWSNSDPMRNRVFPEVVAFMLHFSESLKILNRMTTMSTASLDGDENLPYSSSKEFSQARSNLLGRYKSLPRQLTFGVDTYKRSLASNQSGLFITLHLFFYTFIILLSRKDPCSTRRRLHNPSDESFQPSWNQDQGDTVALHGTQLEEQQNLEISRMACQKMAHILTVADVVQKTGYLASPFTNHCFFVAASSILHDEAKLGQGGFRDTFMSSTTENDFDMFRDKLREQSEYFRAIGSVLCTLMQQKNVSAGEEDGGQSTGDEDGDNSLGRVVEDPGIVTRYSIR</sequence>
<proteinExistence type="predicted"/>
<name>A0A9P0E8U0_9HYPO</name>
<keyword evidence="1" id="KW-0479">Metal-binding</keyword>
<evidence type="ECO:0000256" key="1">
    <source>
        <dbReference type="ARBA" id="ARBA00022723"/>
    </source>
</evidence>
<dbReference type="EMBL" id="CABFOC020000015">
    <property type="protein sequence ID" value="CAH0046821.1"/>
    <property type="molecule type" value="Genomic_DNA"/>
</dbReference>
<feature type="compositionally biased region" description="Basic and acidic residues" evidence="3">
    <location>
        <begin position="112"/>
        <end position="122"/>
    </location>
</feature>
<gene>
    <name evidence="6" type="ORF">CSOL1703_00013057</name>
</gene>
<dbReference type="OrthoDB" id="8120565at2759"/>
<dbReference type="PANTHER" id="PTHR47783">
    <property type="entry name" value="ZN(II)2CYS6 TRANSCRIPTION FACTOR (EUROFUNG)-RELATED"/>
    <property type="match status" value="1"/>
</dbReference>
<dbReference type="GO" id="GO:0003677">
    <property type="term" value="F:DNA binding"/>
    <property type="evidence" value="ECO:0007669"/>
    <property type="project" value="InterPro"/>
</dbReference>
<dbReference type="GO" id="GO:0008270">
    <property type="term" value="F:zinc ion binding"/>
    <property type="evidence" value="ECO:0007669"/>
    <property type="project" value="InterPro"/>
</dbReference>
<dbReference type="InterPro" id="IPR007219">
    <property type="entry name" value="XnlR_reg_dom"/>
</dbReference>
<evidence type="ECO:0000256" key="4">
    <source>
        <dbReference type="SAM" id="Phobius"/>
    </source>
</evidence>
<dbReference type="Proteomes" id="UP000775872">
    <property type="component" value="Unassembled WGS sequence"/>
</dbReference>
<dbReference type="Gene3D" id="4.10.240.10">
    <property type="entry name" value="Zn(2)-C6 fungal-type DNA-binding domain"/>
    <property type="match status" value="1"/>
</dbReference>
<dbReference type="GO" id="GO:0006351">
    <property type="term" value="P:DNA-templated transcription"/>
    <property type="evidence" value="ECO:0007669"/>
    <property type="project" value="InterPro"/>
</dbReference>
<keyword evidence="2" id="KW-0539">Nucleus</keyword>
<feature type="region of interest" description="Disordered" evidence="3">
    <location>
        <begin position="287"/>
        <end position="308"/>
    </location>
</feature>
<comment type="caution">
    <text evidence="6">The sequence shown here is derived from an EMBL/GenBank/DDBJ whole genome shotgun (WGS) entry which is preliminary data.</text>
</comment>
<accession>A0A9P0E8U0</accession>